<gene>
    <name evidence="5" type="ORF">Pph01_48090</name>
</gene>
<comment type="caution">
    <text evidence="5">The sequence shown here is derived from an EMBL/GenBank/DDBJ whole genome shotgun (WGS) entry which is preliminary data.</text>
</comment>
<accession>A0A8J3U831</accession>
<proteinExistence type="predicted"/>
<dbReference type="PANTHER" id="PTHR43004">
    <property type="entry name" value="TRK SYSTEM POTASSIUM UPTAKE PROTEIN"/>
    <property type="match status" value="1"/>
</dbReference>
<keyword evidence="3" id="KW-0274">FAD</keyword>
<feature type="domain" description="FAD-binding" evidence="4">
    <location>
        <begin position="9"/>
        <end position="362"/>
    </location>
</feature>
<organism evidence="5 6">
    <name type="scientific">Planotetraspora phitsanulokensis</name>
    <dbReference type="NCBI Taxonomy" id="575192"/>
    <lineage>
        <taxon>Bacteria</taxon>
        <taxon>Bacillati</taxon>
        <taxon>Actinomycetota</taxon>
        <taxon>Actinomycetes</taxon>
        <taxon>Streptosporangiales</taxon>
        <taxon>Streptosporangiaceae</taxon>
        <taxon>Planotetraspora</taxon>
    </lineage>
</organism>
<keyword evidence="6" id="KW-1185">Reference proteome</keyword>
<dbReference type="InterPro" id="IPR002938">
    <property type="entry name" value="FAD-bd"/>
</dbReference>
<sequence length="516" mass="54743">MTIVKSMDFDVVVAGAGPVGLMLACELRLAGVSAVVVERLTEVDTTIKAGSINLPTAEALYRRGLLPALAETQREIFARFMRPGAGGPPGKPGPKVLGHFAGIMLHDDLLDTSDPDLAGHGPAANVSLVPQAELERLLGDRASALGVEVRRGVELTGFDQDDEGVTVHTDRGTIRAAWLAGCDGGRSTVRRLAGFDFPGTSPEITGHQALVEIEGAEDLGMGWHRTDTGVYVHGPMPGRILTVQFGGPPADRDAPITADELQAALRRVSGVDVTITAVHTATRFTDNARQATTYRLGRVLLAGDAAHVHSPFGGQGLNLGIGDAMNLGWKLAAAIRGWAPEGLLDSYTAERQPVGAWVLDWTRAQVALMRPEPRARAMRDIVTDLARTVAGTTYFAKKLSGVWQHYDLEGDHPLVGRTAPDLELADGTRLADLLHGGQALLLDLTGGDAEIGSHAERYGDRLRVVATTCPDRPDLTGLLVRPDGITVWASGDPDTPETLDKALTRWLGAPAEFSAA</sequence>
<dbReference type="Pfam" id="PF21274">
    <property type="entry name" value="Rng_hyd_C"/>
    <property type="match status" value="1"/>
</dbReference>
<evidence type="ECO:0000256" key="1">
    <source>
        <dbReference type="ARBA" id="ARBA00001974"/>
    </source>
</evidence>
<dbReference type="EMBL" id="BOOP01000022">
    <property type="protein sequence ID" value="GII39806.1"/>
    <property type="molecule type" value="Genomic_DNA"/>
</dbReference>
<keyword evidence="2" id="KW-0285">Flavoprotein</keyword>
<dbReference type="PRINTS" id="PR00420">
    <property type="entry name" value="RNGMNOXGNASE"/>
</dbReference>
<name>A0A8J3U831_9ACTN</name>
<dbReference type="SUPFAM" id="SSF51905">
    <property type="entry name" value="FAD/NAD(P)-binding domain"/>
    <property type="match status" value="1"/>
</dbReference>
<dbReference type="GO" id="GO:0016709">
    <property type="term" value="F:oxidoreductase activity, acting on paired donors, with incorporation or reduction of molecular oxygen, NAD(P)H as one donor, and incorporation of one atom of oxygen"/>
    <property type="evidence" value="ECO:0007669"/>
    <property type="project" value="UniProtKB-ARBA"/>
</dbReference>
<evidence type="ECO:0000256" key="2">
    <source>
        <dbReference type="ARBA" id="ARBA00022630"/>
    </source>
</evidence>
<dbReference type="Gene3D" id="3.50.50.60">
    <property type="entry name" value="FAD/NAD(P)-binding domain"/>
    <property type="match status" value="1"/>
</dbReference>
<evidence type="ECO:0000256" key="3">
    <source>
        <dbReference type="ARBA" id="ARBA00022827"/>
    </source>
</evidence>
<evidence type="ECO:0000313" key="5">
    <source>
        <dbReference type="EMBL" id="GII39806.1"/>
    </source>
</evidence>
<reference evidence="5 6" key="1">
    <citation type="submission" date="2021-01" db="EMBL/GenBank/DDBJ databases">
        <title>Whole genome shotgun sequence of Planotetraspora phitsanulokensis NBRC 104273.</title>
        <authorList>
            <person name="Komaki H."/>
            <person name="Tamura T."/>
        </authorList>
    </citation>
    <scope>NUCLEOTIDE SEQUENCE [LARGE SCALE GENOMIC DNA]</scope>
    <source>
        <strain evidence="5 6">NBRC 104273</strain>
    </source>
</reference>
<dbReference type="Gene3D" id="3.40.30.120">
    <property type="match status" value="1"/>
</dbReference>
<dbReference type="Gene3D" id="3.30.70.2450">
    <property type="match status" value="1"/>
</dbReference>
<evidence type="ECO:0000313" key="6">
    <source>
        <dbReference type="Proteomes" id="UP000622547"/>
    </source>
</evidence>
<dbReference type="Pfam" id="PF01494">
    <property type="entry name" value="FAD_binding_3"/>
    <property type="match status" value="1"/>
</dbReference>
<dbReference type="PROSITE" id="PS51257">
    <property type="entry name" value="PROKAR_LIPOPROTEIN"/>
    <property type="match status" value="1"/>
</dbReference>
<dbReference type="Proteomes" id="UP000622547">
    <property type="component" value="Unassembled WGS sequence"/>
</dbReference>
<protein>
    <submittedName>
        <fullName evidence="5">FAD-dependent oxidoreductase</fullName>
    </submittedName>
</protein>
<dbReference type="InterPro" id="IPR050641">
    <property type="entry name" value="RIFMO-like"/>
</dbReference>
<dbReference type="PANTHER" id="PTHR43004:SF19">
    <property type="entry name" value="BINDING MONOOXYGENASE, PUTATIVE (JCVI)-RELATED"/>
    <property type="match status" value="1"/>
</dbReference>
<dbReference type="AlphaFoldDB" id="A0A8J3U831"/>
<dbReference type="GO" id="GO:0071949">
    <property type="term" value="F:FAD binding"/>
    <property type="evidence" value="ECO:0007669"/>
    <property type="project" value="InterPro"/>
</dbReference>
<evidence type="ECO:0000259" key="4">
    <source>
        <dbReference type="Pfam" id="PF01494"/>
    </source>
</evidence>
<dbReference type="InterPro" id="IPR036188">
    <property type="entry name" value="FAD/NAD-bd_sf"/>
</dbReference>
<comment type="cofactor">
    <cofactor evidence="1">
        <name>FAD</name>
        <dbReference type="ChEBI" id="CHEBI:57692"/>
    </cofactor>
</comment>